<dbReference type="CDD" id="cd04905">
    <property type="entry name" value="ACT_CM-PDT"/>
    <property type="match status" value="1"/>
</dbReference>
<evidence type="ECO:0000256" key="7">
    <source>
        <dbReference type="ARBA" id="ARBA00047848"/>
    </source>
</evidence>
<evidence type="ECO:0000256" key="6">
    <source>
        <dbReference type="ARBA" id="ARBA00023239"/>
    </source>
</evidence>
<organism evidence="10 11">
    <name type="scientific">Terrimonas rubra</name>
    <dbReference type="NCBI Taxonomy" id="1035890"/>
    <lineage>
        <taxon>Bacteria</taxon>
        <taxon>Pseudomonadati</taxon>
        <taxon>Bacteroidota</taxon>
        <taxon>Chitinophagia</taxon>
        <taxon>Chitinophagales</taxon>
        <taxon>Chitinophagaceae</taxon>
        <taxon>Terrimonas</taxon>
    </lineage>
</organism>
<evidence type="ECO:0000313" key="10">
    <source>
        <dbReference type="EMBL" id="MFD2920083.1"/>
    </source>
</evidence>
<protein>
    <recommendedName>
        <fullName evidence="2">prephenate dehydratase</fullName>
        <ecNumber evidence="2">4.2.1.51</ecNumber>
    </recommendedName>
</protein>
<comment type="catalytic activity">
    <reaction evidence="7">
        <text>prephenate + H(+) = 3-phenylpyruvate + CO2 + H2O</text>
        <dbReference type="Rhea" id="RHEA:21648"/>
        <dbReference type="ChEBI" id="CHEBI:15377"/>
        <dbReference type="ChEBI" id="CHEBI:15378"/>
        <dbReference type="ChEBI" id="CHEBI:16526"/>
        <dbReference type="ChEBI" id="CHEBI:18005"/>
        <dbReference type="ChEBI" id="CHEBI:29934"/>
        <dbReference type="EC" id="4.2.1.51"/>
    </reaction>
</comment>
<dbReference type="Gene3D" id="3.30.70.260">
    <property type="match status" value="1"/>
</dbReference>
<sequence>MATRVSIQGYEGSFHQVAARVFFGKEVEVLPCATFRESVSLAGNKKESDGGVMAIENSIAGSILPNYNLLLKSDLQVVGEVYLQIKQNLLVNRGVQLEDIKEVHSHTMALQQCYGFLDNYKWKLVETDDTALSAKHIHQHKSKSIAAIASKLAAELYDLDVIAPNIHTLKNNYTRFLILQRADIAQPVEEANKASVYFHTDNSKGSLSKVLNKIADMDLNLSKLQSFPIPGTDFKYSFHADMEFAHVDILYKVMEAIKPLTEHVKVYGVYKKGVWK</sequence>
<reference evidence="11" key="1">
    <citation type="journal article" date="2019" name="Int. J. Syst. Evol. Microbiol.">
        <title>The Global Catalogue of Microorganisms (GCM) 10K type strain sequencing project: providing services to taxonomists for standard genome sequencing and annotation.</title>
        <authorList>
            <consortium name="The Broad Institute Genomics Platform"/>
            <consortium name="The Broad Institute Genome Sequencing Center for Infectious Disease"/>
            <person name="Wu L."/>
            <person name="Ma J."/>
        </authorList>
    </citation>
    <scope>NUCLEOTIDE SEQUENCE [LARGE SCALE GENOMIC DNA]</scope>
    <source>
        <strain evidence="11">KCTC 23299</strain>
    </source>
</reference>
<dbReference type="CDD" id="cd13631">
    <property type="entry name" value="PBP2_Ct-PDT_like"/>
    <property type="match status" value="1"/>
</dbReference>
<evidence type="ECO:0000259" key="8">
    <source>
        <dbReference type="PROSITE" id="PS51171"/>
    </source>
</evidence>
<accession>A0ABW6A448</accession>
<dbReference type="EMBL" id="JBHUOZ010000003">
    <property type="protein sequence ID" value="MFD2920083.1"/>
    <property type="molecule type" value="Genomic_DNA"/>
</dbReference>
<evidence type="ECO:0000256" key="1">
    <source>
        <dbReference type="ARBA" id="ARBA00004741"/>
    </source>
</evidence>
<evidence type="ECO:0000256" key="4">
    <source>
        <dbReference type="ARBA" id="ARBA00023141"/>
    </source>
</evidence>
<dbReference type="SUPFAM" id="SSF53850">
    <property type="entry name" value="Periplasmic binding protein-like II"/>
    <property type="match status" value="1"/>
</dbReference>
<dbReference type="InterPro" id="IPR045865">
    <property type="entry name" value="ACT-like_dom_sf"/>
</dbReference>
<dbReference type="SUPFAM" id="SSF55021">
    <property type="entry name" value="ACT-like"/>
    <property type="match status" value="1"/>
</dbReference>
<evidence type="ECO:0000256" key="2">
    <source>
        <dbReference type="ARBA" id="ARBA00013147"/>
    </source>
</evidence>
<dbReference type="InterPro" id="IPR001086">
    <property type="entry name" value="Preph_deHydtase"/>
</dbReference>
<proteinExistence type="predicted"/>
<dbReference type="PROSITE" id="PS51171">
    <property type="entry name" value="PREPHENATE_DEHYDR_3"/>
    <property type="match status" value="1"/>
</dbReference>
<feature type="domain" description="ACT" evidence="9">
    <location>
        <begin position="195"/>
        <end position="271"/>
    </location>
</feature>
<name>A0ABW6A448_9BACT</name>
<dbReference type="Gene3D" id="3.40.190.10">
    <property type="entry name" value="Periplasmic binding protein-like II"/>
    <property type="match status" value="2"/>
</dbReference>
<keyword evidence="4" id="KW-0057">Aromatic amino acid biosynthesis</keyword>
<evidence type="ECO:0000259" key="9">
    <source>
        <dbReference type="PROSITE" id="PS51671"/>
    </source>
</evidence>
<comment type="caution">
    <text evidence="10">The sequence shown here is derived from an EMBL/GenBank/DDBJ whole genome shotgun (WGS) entry which is preliminary data.</text>
</comment>
<dbReference type="EC" id="4.2.1.51" evidence="2"/>
<dbReference type="Proteomes" id="UP001597511">
    <property type="component" value="Unassembled WGS sequence"/>
</dbReference>
<gene>
    <name evidence="10" type="ORF">ACFS6H_10210</name>
</gene>
<keyword evidence="11" id="KW-1185">Reference proteome</keyword>
<dbReference type="InterPro" id="IPR002912">
    <property type="entry name" value="ACT_dom"/>
</dbReference>
<dbReference type="RefSeq" id="WP_386097960.1">
    <property type="nucleotide sequence ID" value="NZ_JBHUOZ010000003.1"/>
</dbReference>
<dbReference type="PANTHER" id="PTHR21022:SF19">
    <property type="entry name" value="PREPHENATE DEHYDRATASE-RELATED"/>
    <property type="match status" value="1"/>
</dbReference>
<keyword evidence="3" id="KW-0028">Amino-acid biosynthesis</keyword>
<evidence type="ECO:0000256" key="5">
    <source>
        <dbReference type="ARBA" id="ARBA00023222"/>
    </source>
</evidence>
<keyword evidence="5" id="KW-0584">Phenylalanine biosynthesis</keyword>
<dbReference type="PROSITE" id="PS51671">
    <property type="entry name" value="ACT"/>
    <property type="match status" value="1"/>
</dbReference>
<dbReference type="Pfam" id="PF00800">
    <property type="entry name" value="PDT"/>
    <property type="match status" value="1"/>
</dbReference>
<evidence type="ECO:0000313" key="11">
    <source>
        <dbReference type="Proteomes" id="UP001597511"/>
    </source>
</evidence>
<dbReference type="PANTHER" id="PTHR21022">
    <property type="entry name" value="PREPHENATE DEHYDRATASE P PROTEIN"/>
    <property type="match status" value="1"/>
</dbReference>
<evidence type="ECO:0000256" key="3">
    <source>
        <dbReference type="ARBA" id="ARBA00022605"/>
    </source>
</evidence>
<feature type="domain" description="Prephenate dehydratase" evidence="8">
    <location>
        <begin position="4"/>
        <end position="181"/>
    </location>
</feature>
<comment type="pathway">
    <text evidence="1">Amino-acid biosynthesis; L-phenylalanine biosynthesis; phenylpyruvate from prephenate: step 1/1.</text>
</comment>
<keyword evidence="6" id="KW-0456">Lyase</keyword>